<organism evidence="3 4">
    <name type="scientific">Cristinia sonorae</name>
    <dbReference type="NCBI Taxonomy" id="1940300"/>
    <lineage>
        <taxon>Eukaryota</taxon>
        <taxon>Fungi</taxon>
        <taxon>Dikarya</taxon>
        <taxon>Basidiomycota</taxon>
        <taxon>Agaricomycotina</taxon>
        <taxon>Agaricomycetes</taxon>
        <taxon>Agaricomycetidae</taxon>
        <taxon>Agaricales</taxon>
        <taxon>Pleurotineae</taxon>
        <taxon>Stephanosporaceae</taxon>
        <taxon>Cristinia</taxon>
    </lineage>
</organism>
<evidence type="ECO:0000256" key="1">
    <source>
        <dbReference type="ARBA" id="ARBA00038414"/>
    </source>
</evidence>
<evidence type="ECO:0000313" key="4">
    <source>
        <dbReference type="Proteomes" id="UP000813824"/>
    </source>
</evidence>
<dbReference type="Gene3D" id="3.40.50.12500">
    <property type="match status" value="1"/>
</dbReference>
<accession>A0A8K0UKD6</accession>
<comment type="similarity">
    <text evidence="1">Belongs to the HyuE racemase family.</text>
</comment>
<dbReference type="AlphaFoldDB" id="A0A8K0UKD6"/>
<comment type="caution">
    <text evidence="3">The sequence shown here is derived from an EMBL/GenBank/DDBJ whole genome shotgun (WGS) entry which is preliminary data.</text>
</comment>
<dbReference type="InterPro" id="IPR053714">
    <property type="entry name" value="Iso_Racemase_Enz_sf"/>
</dbReference>
<feature type="region of interest" description="Disordered" evidence="2">
    <location>
        <begin position="1"/>
        <end position="21"/>
    </location>
</feature>
<protein>
    <submittedName>
        <fullName evidence="3">Asp/Glu/hydantoin racemase</fullName>
    </submittedName>
</protein>
<feature type="compositionally biased region" description="Basic and acidic residues" evidence="2">
    <location>
        <begin position="1"/>
        <end position="15"/>
    </location>
</feature>
<evidence type="ECO:0000313" key="3">
    <source>
        <dbReference type="EMBL" id="KAH8096799.1"/>
    </source>
</evidence>
<dbReference type="GO" id="GO:0047661">
    <property type="term" value="F:amino-acid racemase activity"/>
    <property type="evidence" value="ECO:0007669"/>
    <property type="project" value="InterPro"/>
</dbReference>
<gene>
    <name evidence="3" type="ORF">BXZ70DRAFT_1009477</name>
</gene>
<dbReference type="InterPro" id="IPR015942">
    <property type="entry name" value="Asp/Glu/hydantoin_racemase"/>
</dbReference>
<dbReference type="EMBL" id="JAEVFJ010000022">
    <property type="protein sequence ID" value="KAH8096799.1"/>
    <property type="molecule type" value="Genomic_DNA"/>
</dbReference>
<dbReference type="Proteomes" id="UP000813824">
    <property type="component" value="Unassembled WGS sequence"/>
</dbReference>
<evidence type="ECO:0000256" key="2">
    <source>
        <dbReference type="SAM" id="MobiDB-lite"/>
    </source>
</evidence>
<keyword evidence="4" id="KW-1185">Reference proteome</keyword>
<reference evidence="3" key="1">
    <citation type="journal article" date="2021" name="New Phytol.">
        <title>Evolutionary innovations through gain and loss of genes in the ectomycorrhizal Boletales.</title>
        <authorList>
            <person name="Wu G."/>
            <person name="Miyauchi S."/>
            <person name="Morin E."/>
            <person name="Kuo A."/>
            <person name="Drula E."/>
            <person name="Varga T."/>
            <person name="Kohler A."/>
            <person name="Feng B."/>
            <person name="Cao Y."/>
            <person name="Lipzen A."/>
            <person name="Daum C."/>
            <person name="Hundley H."/>
            <person name="Pangilinan J."/>
            <person name="Johnson J."/>
            <person name="Barry K."/>
            <person name="LaButti K."/>
            <person name="Ng V."/>
            <person name="Ahrendt S."/>
            <person name="Min B."/>
            <person name="Choi I.G."/>
            <person name="Park H."/>
            <person name="Plett J.M."/>
            <person name="Magnuson J."/>
            <person name="Spatafora J.W."/>
            <person name="Nagy L.G."/>
            <person name="Henrissat B."/>
            <person name="Grigoriev I.V."/>
            <person name="Yang Z.L."/>
            <person name="Xu J."/>
            <person name="Martin F.M."/>
        </authorList>
    </citation>
    <scope>NUCLEOTIDE SEQUENCE</scope>
    <source>
        <strain evidence="3">KKN 215</strain>
    </source>
</reference>
<dbReference type="OrthoDB" id="412018at2759"/>
<name>A0A8K0UKD6_9AGAR</name>
<dbReference type="Pfam" id="PF01177">
    <property type="entry name" value="Asp_Glu_race"/>
    <property type="match status" value="1"/>
</dbReference>
<dbReference type="PANTHER" id="PTHR28047:SF5">
    <property type="entry name" value="PROTEIN DCG1"/>
    <property type="match status" value="1"/>
</dbReference>
<dbReference type="PANTHER" id="PTHR28047">
    <property type="entry name" value="PROTEIN DCG1"/>
    <property type="match status" value="1"/>
</dbReference>
<sequence>MFILERKRPRGEREPNTTPDLMASSTEEHLTILIINPNSSESITAGLRPLLANLTTQHVSLEFFTAPQDAPPSIDDEITSALSTSVTLTALRSVLRSDVERLPPHRYSGYLVACFSPHPLTPRLRTETTVPVLNIFEAALLHAKALAVPFGIVTTGQYWEAVLENGAREFFCGKEGIEAAVGQGGAGERACNLAGFVGVRSTGLTAVQLHMMKEEEVGHKIAEASAYLVERGAEAIVLGCAGMSGMEKAVRAGAQRHQRDVRIIDGVRAGVVLLEGLVKAGSV</sequence>
<proteinExistence type="inferred from homology"/>
<dbReference type="InterPro" id="IPR052186">
    <property type="entry name" value="Hydantoin_racemase-like"/>
</dbReference>